<dbReference type="EMBL" id="BMAW01004173">
    <property type="protein sequence ID" value="GFS87322.1"/>
    <property type="molecule type" value="Genomic_DNA"/>
</dbReference>
<evidence type="ECO:0000313" key="2">
    <source>
        <dbReference type="Proteomes" id="UP000887013"/>
    </source>
</evidence>
<accession>A0A8X6N0A4</accession>
<reference evidence="1" key="1">
    <citation type="submission" date="2020-08" db="EMBL/GenBank/DDBJ databases">
        <title>Multicomponent nature underlies the extraordinary mechanical properties of spider dragline silk.</title>
        <authorList>
            <person name="Kono N."/>
            <person name="Nakamura H."/>
            <person name="Mori M."/>
            <person name="Yoshida Y."/>
            <person name="Ohtoshi R."/>
            <person name="Malay A.D."/>
            <person name="Moran D.A.P."/>
            <person name="Tomita M."/>
            <person name="Numata K."/>
            <person name="Arakawa K."/>
        </authorList>
    </citation>
    <scope>NUCLEOTIDE SEQUENCE</scope>
</reference>
<gene>
    <name evidence="1" type="ORF">NPIL_396511</name>
</gene>
<keyword evidence="2" id="KW-1185">Reference proteome</keyword>
<name>A0A8X6N0A4_NEPPI</name>
<sequence length="130" mass="14396">MVAQYLDPSHHGPIQSSAAIVMDAVARNLIHSPEGTYDVIFHSEVHSGKRLCEHRKPSLVNRNPLQCSLGSSRLISLSARGALLFITAHHRCVPTPPPLLFKPKTSEWDNMEALSLSRKGADERFSCRLS</sequence>
<protein>
    <submittedName>
        <fullName evidence="1">Uncharacterized protein</fullName>
    </submittedName>
</protein>
<organism evidence="1 2">
    <name type="scientific">Nephila pilipes</name>
    <name type="common">Giant wood spider</name>
    <name type="synonym">Nephila maculata</name>
    <dbReference type="NCBI Taxonomy" id="299642"/>
    <lineage>
        <taxon>Eukaryota</taxon>
        <taxon>Metazoa</taxon>
        <taxon>Ecdysozoa</taxon>
        <taxon>Arthropoda</taxon>
        <taxon>Chelicerata</taxon>
        <taxon>Arachnida</taxon>
        <taxon>Araneae</taxon>
        <taxon>Araneomorphae</taxon>
        <taxon>Entelegynae</taxon>
        <taxon>Araneoidea</taxon>
        <taxon>Nephilidae</taxon>
        <taxon>Nephila</taxon>
    </lineage>
</organism>
<evidence type="ECO:0000313" key="1">
    <source>
        <dbReference type="EMBL" id="GFS87322.1"/>
    </source>
</evidence>
<dbReference type="Proteomes" id="UP000887013">
    <property type="component" value="Unassembled WGS sequence"/>
</dbReference>
<dbReference type="AlphaFoldDB" id="A0A8X6N0A4"/>
<proteinExistence type="predicted"/>
<comment type="caution">
    <text evidence="1">The sequence shown here is derived from an EMBL/GenBank/DDBJ whole genome shotgun (WGS) entry which is preliminary data.</text>
</comment>